<evidence type="ECO:0000313" key="10">
    <source>
        <dbReference type="EMBL" id="KAL3270371.1"/>
    </source>
</evidence>
<dbReference type="GO" id="GO:0016020">
    <property type="term" value="C:membrane"/>
    <property type="evidence" value="ECO:0007669"/>
    <property type="project" value="UniProtKB-SubCell"/>
</dbReference>
<name>A0ABD2MW66_9CUCU</name>
<keyword evidence="3 9" id="KW-0812">Transmembrane</keyword>
<evidence type="ECO:0000256" key="6">
    <source>
        <dbReference type="ARBA" id="ARBA00040778"/>
    </source>
</evidence>
<accession>A0ABD2MW66</accession>
<dbReference type="PANTHER" id="PTHR13002">
    <property type="entry name" value="C3ORF1 PROTEIN-RELATED"/>
    <property type="match status" value="1"/>
</dbReference>
<dbReference type="AlphaFoldDB" id="A0ABD2MW66"/>
<dbReference type="PANTHER" id="PTHR13002:SF1">
    <property type="entry name" value="COMPLEX I ASSEMBLY FACTOR TIMMDC1, MITOCHONDRIAL"/>
    <property type="match status" value="1"/>
</dbReference>
<evidence type="ECO:0000256" key="3">
    <source>
        <dbReference type="ARBA" id="ARBA00022692"/>
    </source>
</evidence>
<dbReference type="Proteomes" id="UP001516400">
    <property type="component" value="Unassembled WGS sequence"/>
</dbReference>
<evidence type="ECO:0000256" key="4">
    <source>
        <dbReference type="ARBA" id="ARBA00022989"/>
    </source>
</evidence>
<feature type="transmembrane region" description="Helical" evidence="9">
    <location>
        <begin position="164"/>
        <end position="186"/>
    </location>
</feature>
<gene>
    <name evidence="10" type="ORF">HHI36_009417</name>
</gene>
<reference evidence="10 11" key="1">
    <citation type="journal article" date="2021" name="BMC Biol.">
        <title>Horizontally acquired antibacterial genes associated with adaptive radiation of ladybird beetles.</title>
        <authorList>
            <person name="Li H.S."/>
            <person name="Tang X.F."/>
            <person name="Huang Y.H."/>
            <person name="Xu Z.Y."/>
            <person name="Chen M.L."/>
            <person name="Du X.Y."/>
            <person name="Qiu B.Y."/>
            <person name="Chen P.T."/>
            <person name="Zhang W."/>
            <person name="Slipinski A."/>
            <person name="Escalona H.E."/>
            <person name="Waterhouse R.M."/>
            <person name="Zwick A."/>
            <person name="Pang H."/>
        </authorList>
    </citation>
    <scope>NUCLEOTIDE SEQUENCE [LARGE SCALE GENOMIC DNA]</scope>
    <source>
        <strain evidence="10">SYSU2018</strain>
    </source>
</reference>
<feature type="transmembrane region" description="Helical" evidence="9">
    <location>
        <begin position="114"/>
        <end position="135"/>
    </location>
</feature>
<feature type="transmembrane region" description="Helical" evidence="9">
    <location>
        <begin position="53"/>
        <end position="73"/>
    </location>
</feature>
<evidence type="ECO:0000256" key="5">
    <source>
        <dbReference type="ARBA" id="ARBA00023136"/>
    </source>
</evidence>
<evidence type="ECO:0000256" key="2">
    <source>
        <dbReference type="ARBA" id="ARBA00008444"/>
    </source>
</evidence>
<evidence type="ECO:0000256" key="1">
    <source>
        <dbReference type="ARBA" id="ARBA00004141"/>
    </source>
</evidence>
<keyword evidence="5 9" id="KW-0472">Membrane</keyword>
<organism evidence="10 11">
    <name type="scientific">Cryptolaemus montrouzieri</name>
    <dbReference type="NCBI Taxonomy" id="559131"/>
    <lineage>
        <taxon>Eukaryota</taxon>
        <taxon>Metazoa</taxon>
        <taxon>Ecdysozoa</taxon>
        <taxon>Arthropoda</taxon>
        <taxon>Hexapoda</taxon>
        <taxon>Insecta</taxon>
        <taxon>Pterygota</taxon>
        <taxon>Neoptera</taxon>
        <taxon>Endopterygota</taxon>
        <taxon>Coleoptera</taxon>
        <taxon>Polyphaga</taxon>
        <taxon>Cucujiformia</taxon>
        <taxon>Coccinelloidea</taxon>
        <taxon>Coccinellidae</taxon>
        <taxon>Scymninae</taxon>
        <taxon>Scymnini</taxon>
        <taxon>Cryptolaemus</taxon>
    </lineage>
</organism>
<feature type="compositionally biased region" description="Basic and acidic residues" evidence="8">
    <location>
        <begin position="224"/>
        <end position="234"/>
    </location>
</feature>
<sequence>MISVAMLPLISDPDNVKISSENPETPSTDGWQRLKKMFQIDEFGDVSRELGTISQTAMLSSFVGIMYGGFINSRTSYTDFMKRNTAASFTSHFEAKRKLQDTVTKSFGRGAWKWGWRLCLFSTTFVGLSTMISVYRGKNGIIEHVLAGAGTGALYKWQMGPRGWIVGCGLGALLGVTSGTLTIGLLKITGLTMDEVREYQQSFGDLRKKVFREGIKKQLEKEDTLLKSHEEKSQENGLNSIGEDKE</sequence>
<comment type="subcellular location">
    <subcellularLocation>
        <location evidence="1">Membrane</location>
        <topology evidence="1">Multi-pass membrane protein</topology>
    </subcellularLocation>
</comment>
<dbReference type="InterPro" id="IPR055299">
    <property type="entry name" value="TIMMDC1"/>
</dbReference>
<comment type="caution">
    <text evidence="10">The sequence shown here is derived from an EMBL/GenBank/DDBJ whole genome shotgun (WGS) entry which is preliminary data.</text>
</comment>
<protein>
    <recommendedName>
        <fullName evidence="6">Complex I assembly factor TIMMDC1, mitochondrial</fullName>
    </recommendedName>
    <alternativeName>
        <fullName evidence="7">Translocase of inner mitochondrial membrane domain-containing protein 1</fullName>
    </alternativeName>
</protein>
<feature type="region of interest" description="Disordered" evidence="8">
    <location>
        <begin position="224"/>
        <end position="246"/>
    </location>
</feature>
<comment type="similarity">
    <text evidence="2">Belongs to the Tim17/Tim22/Tim23 family.</text>
</comment>
<proteinExistence type="inferred from homology"/>
<evidence type="ECO:0000313" key="11">
    <source>
        <dbReference type="Proteomes" id="UP001516400"/>
    </source>
</evidence>
<evidence type="ECO:0000256" key="7">
    <source>
        <dbReference type="ARBA" id="ARBA00041344"/>
    </source>
</evidence>
<dbReference type="Pfam" id="PF02466">
    <property type="entry name" value="Tim17"/>
    <property type="match status" value="1"/>
</dbReference>
<keyword evidence="4 9" id="KW-1133">Transmembrane helix</keyword>
<evidence type="ECO:0000256" key="8">
    <source>
        <dbReference type="SAM" id="MobiDB-lite"/>
    </source>
</evidence>
<dbReference type="EMBL" id="JABFTP020000021">
    <property type="protein sequence ID" value="KAL3270371.1"/>
    <property type="molecule type" value="Genomic_DNA"/>
</dbReference>
<evidence type="ECO:0000256" key="9">
    <source>
        <dbReference type="SAM" id="Phobius"/>
    </source>
</evidence>
<keyword evidence="11" id="KW-1185">Reference proteome</keyword>